<dbReference type="Proteomes" id="UP000464495">
    <property type="component" value="Chromosome"/>
</dbReference>
<keyword evidence="5" id="KW-0645">Protease</keyword>
<dbReference type="InterPro" id="IPR036950">
    <property type="entry name" value="PBP_transglycosylase"/>
</dbReference>
<accession>A0A6P1SZL5</accession>
<dbReference type="PANTHER" id="PTHR32282:SF15">
    <property type="entry name" value="PENICILLIN-BINDING PROTEIN 1C"/>
    <property type="match status" value="1"/>
</dbReference>
<keyword evidence="7" id="KW-0808">Transferase</keyword>
<keyword evidence="9" id="KW-0511">Multifunctional enzyme</keyword>
<dbReference type="InterPro" id="IPR009647">
    <property type="entry name" value="PBP_C"/>
</dbReference>
<dbReference type="InterPro" id="IPR011815">
    <property type="entry name" value="PBP_1c"/>
</dbReference>
<dbReference type="Pfam" id="PF00912">
    <property type="entry name" value="Transgly"/>
    <property type="match status" value="1"/>
</dbReference>
<feature type="domain" description="Penicillin-binding protein transpeptidase" evidence="12">
    <location>
        <begin position="302"/>
        <end position="511"/>
    </location>
</feature>
<keyword evidence="6" id="KW-0328">Glycosyltransferase</keyword>
<dbReference type="InterPro" id="IPR001264">
    <property type="entry name" value="Glyco_trans_51"/>
</dbReference>
<sequence length="682" mass="72835">MRLPFRLWLIGTSFGIALLAGVCGLEAWVRTTELPKLDAPLSTEMLDVHGQVMRITLASDGRWRLPAGAQDVDAEYIAQLIAYEDKRFLSHGGVDILAFARAGMQALRRGEIKSGGSTLTMQVARLLEGSGTGRWRGKLRQIRLALALERRLTKEEILSLYLTRAPFGGNLEGVRAAAHAYLGKGPGRLSAAEAAFLVALPQAPESRRPDRYPQVAKRGRDRVIGRLTAIGFLTAADADRARSSPAPEARAMMPNLAAHLGDRLMRQMPEQRVLRTHIDAAVQVHAEKVLSGALRGRGGLTGAILVADLASGHIRASASGLSYTDASRAGFLDMSRRIRSPGSTLKPLIYALAFEAGLAHPETLIEDVPMRFGAYAPENFDGSYVGTLSLREALQTSRNVPAVALLDRVGPARLTSRLRRLQLDVQTTGDGAPGLALALGGAGLTLEDLVTLYAALGNEGAGMRLTAAGDAAGPVQLIESRAAWYTGEILRGISAPGRMGKGEIAYKTGTSYGHRDAWSIGFDGRHVVGIWLGRADAGAVPGLSGQGDAAPLLVTMFDRLGVKPLPLPPSDALLVTNAELPRPLRAFRTASSSYSEDGPEIASPPDGARVELGLRPGEGEKSLAVRLGPGGQAPFTWLVDGRVIGRSFRREEFQWPVSDPGYVEITVIDRSGSSAQIHVELR</sequence>
<evidence type="ECO:0000256" key="6">
    <source>
        <dbReference type="ARBA" id="ARBA00022676"/>
    </source>
</evidence>
<evidence type="ECO:0000256" key="10">
    <source>
        <dbReference type="ARBA" id="ARBA00044770"/>
    </source>
</evidence>
<organism evidence="15 16">
    <name type="scientific">Algicella marina</name>
    <dbReference type="NCBI Taxonomy" id="2683284"/>
    <lineage>
        <taxon>Bacteria</taxon>
        <taxon>Pseudomonadati</taxon>
        <taxon>Pseudomonadota</taxon>
        <taxon>Alphaproteobacteria</taxon>
        <taxon>Rhodobacterales</taxon>
        <taxon>Paracoccaceae</taxon>
        <taxon>Algicella</taxon>
    </lineage>
</organism>
<evidence type="ECO:0000313" key="16">
    <source>
        <dbReference type="Proteomes" id="UP000464495"/>
    </source>
</evidence>
<evidence type="ECO:0000256" key="11">
    <source>
        <dbReference type="ARBA" id="ARBA00049902"/>
    </source>
</evidence>
<dbReference type="KEGG" id="amaq:GO499_00070"/>
<keyword evidence="8" id="KW-0378">Hydrolase</keyword>
<dbReference type="AlphaFoldDB" id="A0A6P1SZL5"/>
<evidence type="ECO:0000256" key="2">
    <source>
        <dbReference type="ARBA" id="ARBA00007090"/>
    </source>
</evidence>
<dbReference type="GO" id="GO:0008955">
    <property type="term" value="F:peptidoglycan glycosyltransferase activity"/>
    <property type="evidence" value="ECO:0007669"/>
    <property type="project" value="UniProtKB-EC"/>
</dbReference>
<evidence type="ECO:0000256" key="3">
    <source>
        <dbReference type="ARBA" id="ARBA00007739"/>
    </source>
</evidence>
<dbReference type="UniPathway" id="UPA00219"/>
<evidence type="ECO:0000256" key="5">
    <source>
        <dbReference type="ARBA" id="ARBA00022670"/>
    </source>
</evidence>
<reference evidence="15 16" key="1">
    <citation type="submission" date="2019-12" db="EMBL/GenBank/DDBJ databases">
        <title>Complete genome sequence of Algicella marina strain 9Alg 56(T) isolated from the red alga Tichocarpus crinitus.</title>
        <authorList>
            <person name="Kim S.-G."/>
            <person name="Nedashkovskaya O.I."/>
        </authorList>
    </citation>
    <scope>NUCLEOTIDE SEQUENCE [LARGE SCALE GENOMIC DNA]</scope>
    <source>
        <strain evidence="15 16">9Alg 56</strain>
    </source>
</reference>
<dbReference type="SUPFAM" id="SSF53955">
    <property type="entry name" value="Lysozyme-like"/>
    <property type="match status" value="1"/>
</dbReference>
<gene>
    <name evidence="15" type="primary">pbpC</name>
    <name evidence="15" type="ORF">GO499_00070</name>
</gene>
<evidence type="ECO:0000259" key="14">
    <source>
        <dbReference type="Pfam" id="PF06832"/>
    </source>
</evidence>
<dbReference type="GO" id="GO:0030288">
    <property type="term" value="C:outer membrane-bounded periplasmic space"/>
    <property type="evidence" value="ECO:0007669"/>
    <property type="project" value="TreeGrafter"/>
</dbReference>
<evidence type="ECO:0000256" key="9">
    <source>
        <dbReference type="ARBA" id="ARBA00023268"/>
    </source>
</evidence>
<dbReference type="NCBIfam" id="TIGR02073">
    <property type="entry name" value="PBP_1c"/>
    <property type="match status" value="1"/>
</dbReference>
<evidence type="ECO:0000256" key="8">
    <source>
        <dbReference type="ARBA" id="ARBA00022801"/>
    </source>
</evidence>
<dbReference type="RefSeq" id="WP_161860260.1">
    <property type="nucleotide sequence ID" value="NZ_CP046620.1"/>
</dbReference>
<dbReference type="Gene3D" id="3.40.710.10">
    <property type="entry name" value="DD-peptidase/beta-lactamase superfamily"/>
    <property type="match status" value="1"/>
</dbReference>
<evidence type="ECO:0000256" key="1">
    <source>
        <dbReference type="ARBA" id="ARBA00004752"/>
    </source>
</evidence>
<feature type="domain" description="Penicillin-binding C-terminal" evidence="14">
    <location>
        <begin position="591"/>
        <end position="678"/>
    </location>
</feature>
<evidence type="ECO:0000256" key="4">
    <source>
        <dbReference type="ARBA" id="ARBA00022645"/>
    </source>
</evidence>
<name>A0A6P1SZL5_9RHOB</name>
<dbReference type="GO" id="GO:0004180">
    <property type="term" value="F:carboxypeptidase activity"/>
    <property type="evidence" value="ECO:0007669"/>
    <property type="project" value="UniProtKB-KW"/>
</dbReference>
<dbReference type="InterPro" id="IPR023346">
    <property type="entry name" value="Lysozyme-like_dom_sf"/>
</dbReference>
<dbReference type="InterPro" id="IPR001460">
    <property type="entry name" value="PCN-bd_Tpept"/>
</dbReference>
<dbReference type="GO" id="GO:0008658">
    <property type="term" value="F:penicillin binding"/>
    <property type="evidence" value="ECO:0007669"/>
    <property type="project" value="InterPro"/>
</dbReference>
<protein>
    <recommendedName>
        <fullName evidence="10">peptidoglycan glycosyltransferase</fullName>
        <ecNumber evidence="10">2.4.99.28</ecNumber>
    </recommendedName>
</protein>
<evidence type="ECO:0000259" key="13">
    <source>
        <dbReference type="Pfam" id="PF00912"/>
    </source>
</evidence>
<feature type="domain" description="Glycosyl transferase family 51" evidence="13">
    <location>
        <begin position="60"/>
        <end position="227"/>
    </location>
</feature>
<dbReference type="GO" id="GO:0006508">
    <property type="term" value="P:proteolysis"/>
    <property type="evidence" value="ECO:0007669"/>
    <property type="project" value="UniProtKB-KW"/>
</dbReference>
<dbReference type="InterPro" id="IPR050396">
    <property type="entry name" value="Glycosyltr_51/Transpeptidase"/>
</dbReference>
<dbReference type="PANTHER" id="PTHR32282">
    <property type="entry name" value="BINDING PROTEIN TRANSPEPTIDASE, PUTATIVE-RELATED"/>
    <property type="match status" value="1"/>
</dbReference>
<keyword evidence="4" id="KW-0121">Carboxypeptidase</keyword>
<comment type="pathway">
    <text evidence="1">Cell wall biogenesis; peptidoglycan biosynthesis.</text>
</comment>
<dbReference type="GO" id="GO:0009252">
    <property type="term" value="P:peptidoglycan biosynthetic process"/>
    <property type="evidence" value="ECO:0007669"/>
    <property type="project" value="UniProtKB-UniPathway"/>
</dbReference>
<evidence type="ECO:0000256" key="7">
    <source>
        <dbReference type="ARBA" id="ARBA00022679"/>
    </source>
</evidence>
<dbReference type="Gene3D" id="1.10.3810.10">
    <property type="entry name" value="Biosynthetic peptidoglycan transglycosylase-like"/>
    <property type="match status" value="1"/>
</dbReference>
<proteinExistence type="inferred from homology"/>
<dbReference type="EC" id="2.4.99.28" evidence="10"/>
<dbReference type="Pfam" id="PF00905">
    <property type="entry name" value="Transpeptidase"/>
    <property type="match status" value="1"/>
</dbReference>
<comment type="similarity">
    <text evidence="2">In the C-terminal section; belongs to the transpeptidase family.</text>
</comment>
<evidence type="ECO:0000313" key="15">
    <source>
        <dbReference type="EMBL" id="QHQ33682.1"/>
    </source>
</evidence>
<keyword evidence="16" id="KW-1185">Reference proteome</keyword>
<evidence type="ECO:0000259" key="12">
    <source>
        <dbReference type="Pfam" id="PF00905"/>
    </source>
</evidence>
<dbReference type="EMBL" id="CP046620">
    <property type="protein sequence ID" value="QHQ33682.1"/>
    <property type="molecule type" value="Genomic_DNA"/>
</dbReference>
<comment type="similarity">
    <text evidence="3">In the N-terminal section; belongs to the glycosyltransferase 51 family.</text>
</comment>
<comment type="catalytic activity">
    <reaction evidence="11">
        <text>[GlcNAc-(1-&gt;4)-Mur2Ac(oyl-L-Ala-gamma-D-Glu-L-Lys-D-Ala-D-Ala)](n)-di-trans,octa-cis-undecaprenyl diphosphate + beta-D-GlcNAc-(1-&gt;4)-Mur2Ac(oyl-L-Ala-gamma-D-Glu-L-Lys-D-Ala-D-Ala)-di-trans,octa-cis-undecaprenyl diphosphate = [GlcNAc-(1-&gt;4)-Mur2Ac(oyl-L-Ala-gamma-D-Glu-L-Lys-D-Ala-D-Ala)](n+1)-di-trans,octa-cis-undecaprenyl diphosphate + di-trans,octa-cis-undecaprenyl diphosphate + H(+)</text>
        <dbReference type="Rhea" id="RHEA:23708"/>
        <dbReference type="Rhea" id="RHEA-COMP:9602"/>
        <dbReference type="Rhea" id="RHEA-COMP:9603"/>
        <dbReference type="ChEBI" id="CHEBI:15378"/>
        <dbReference type="ChEBI" id="CHEBI:58405"/>
        <dbReference type="ChEBI" id="CHEBI:60033"/>
        <dbReference type="ChEBI" id="CHEBI:78435"/>
        <dbReference type="EC" id="2.4.99.28"/>
    </reaction>
</comment>
<dbReference type="Pfam" id="PF06832">
    <property type="entry name" value="BiPBP_C"/>
    <property type="match status" value="1"/>
</dbReference>
<dbReference type="SUPFAM" id="SSF56601">
    <property type="entry name" value="beta-lactamase/transpeptidase-like"/>
    <property type="match status" value="1"/>
</dbReference>
<dbReference type="InterPro" id="IPR012338">
    <property type="entry name" value="Beta-lactam/transpept-like"/>
</dbReference>